<dbReference type="SUPFAM" id="SSF53756">
    <property type="entry name" value="UDP-Glycosyltransferase/glycogen phosphorylase"/>
    <property type="match status" value="1"/>
</dbReference>
<feature type="domain" description="Polysaccharide pyruvyl transferase" evidence="1">
    <location>
        <begin position="16"/>
        <end position="298"/>
    </location>
</feature>
<evidence type="ECO:0000313" key="2">
    <source>
        <dbReference type="EMBL" id="GAW93127.1"/>
    </source>
</evidence>
<dbReference type="InterPro" id="IPR019896">
    <property type="entry name" value="Polysacch_pyruvyl_Trfase_CsaB"/>
</dbReference>
<name>A0A1Z5HUV2_9FIRM</name>
<dbReference type="Proteomes" id="UP000197032">
    <property type="component" value="Unassembled WGS sequence"/>
</dbReference>
<dbReference type="InterPro" id="IPR007345">
    <property type="entry name" value="Polysacch_pyruvyl_Trfase"/>
</dbReference>
<accession>A0A1Z5HUV2</accession>
<reference evidence="3" key="1">
    <citation type="journal article" date="2017" name="Appl. Environ. Microbiol.">
        <title>Genomic Analysis of Calderihabitans maritimus KKC1, a Thermophilic, Hydrogenogenic, Carboxydotrophic Bacterium Isolated from Marine Sediment.</title>
        <authorList>
            <person name="Omae K."/>
            <person name="Yoneda Y."/>
            <person name="Fukuyama Y."/>
            <person name="Yoshida T."/>
            <person name="Sako Y."/>
        </authorList>
    </citation>
    <scope>NUCLEOTIDE SEQUENCE [LARGE SCALE GENOMIC DNA]</scope>
    <source>
        <strain evidence="3">KKC1</strain>
    </source>
</reference>
<protein>
    <submittedName>
        <fullName evidence="2">Polysaccharide pyruvyl transferase</fullName>
    </submittedName>
</protein>
<dbReference type="GO" id="GO:0016740">
    <property type="term" value="F:transferase activity"/>
    <property type="evidence" value="ECO:0007669"/>
    <property type="project" value="UniProtKB-KW"/>
</dbReference>
<dbReference type="OrthoDB" id="3199616at2"/>
<evidence type="ECO:0000259" key="1">
    <source>
        <dbReference type="Pfam" id="PF04230"/>
    </source>
</evidence>
<organism evidence="2 3">
    <name type="scientific">Calderihabitans maritimus</name>
    <dbReference type="NCBI Taxonomy" id="1246530"/>
    <lineage>
        <taxon>Bacteria</taxon>
        <taxon>Bacillati</taxon>
        <taxon>Bacillota</taxon>
        <taxon>Clostridia</taxon>
        <taxon>Neomoorellales</taxon>
        <taxon>Calderihabitantaceae</taxon>
        <taxon>Calderihabitans</taxon>
    </lineage>
</organism>
<comment type="caution">
    <text evidence="2">The sequence shown here is derived from an EMBL/GenBank/DDBJ whole genome shotgun (WGS) entry which is preliminary data.</text>
</comment>
<dbReference type="RefSeq" id="WP_088554337.1">
    <property type="nucleotide sequence ID" value="NZ_BDGJ01000117.1"/>
</dbReference>
<dbReference type="EMBL" id="BDGJ01000117">
    <property type="protein sequence ID" value="GAW93127.1"/>
    <property type="molecule type" value="Genomic_DNA"/>
</dbReference>
<proteinExistence type="predicted"/>
<keyword evidence="2" id="KW-0808">Transferase</keyword>
<dbReference type="PANTHER" id="PTHR36836">
    <property type="entry name" value="COLANIC ACID BIOSYNTHESIS PROTEIN WCAK"/>
    <property type="match status" value="1"/>
</dbReference>
<dbReference type="Pfam" id="PF04230">
    <property type="entry name" value="PS_pyruv_trans"/>
    <property type="match status" value="1"/>
</dbReference>
<evidence type="ECO:0000313" key="3">
    <source>
        <dbReference type="Proteomes" id="UP000197032"/>
    </source>
</evidence>
<keyword evidence="3" id="KW-1185">Reference proteome</keyword>
<sequence length="366" mass="40940">MKKSKVVISGYYGFDNTGDEAVLYSMIRQLRELVPELEITVLSHRPEKTMASHDVRAVNRWSLLQVIRAVSRADLVLSGGGSLLQDVTGIKSLLYYLGVIAVARLLGKRVMIYAQGIGPINTLPGKWLTRLAVNRVDLITVRDEESGLFLKQLGVTRPSIKVTADPVLGLDSDRIQSVSFAGLFPNLMEKGAPLAGISVRKWKGWEEARLIFARVGDRLVERGWKVIFLPMHFPEDLNACRETASLMKEDSAILEQQPSVETLLGIMQGMDLVIGMRLHALILAAVARVPIIGVSYDPKIDSFIKMTGQINAGRVEEITPEQLVKAVEWGLDRREELKERLEHVLPDLRYRARENTRQAVRLLTGR</sequence>
<dbReference type="Gene3D" id="3.40.50.2000">
    <property type="entry name" value="Glycogen Phosphorylase B"/>
    <property type="match status" value="1"/>
</dbReference>
<gene>
    <name evidence="2" type="ORF">KKC1_22680</name>
</gene>
<dbReference type="NCBIfam" id="TIGR03609">
    <property type="entry name" value="S_layer_CsaB"/>
    <property type="match status" value="1"/>
</dbReference>
<dbReference type="AlphaFoldDB" id="A0A1Z5HUV2"/>
<dbReference type="PANTHER" id="PTHR36836:SF1">
    <property type="entry name" value="COLANIC ACID BIOSYNTHESIS PROTEIN WCAK"/>
    <property type="match status" value="1"/>
</dbReference>